<protein>
    <submittedName>
        <fullName evidence="2">4Fe-4S dicluster domain-containing protein</fullName>
    </submittedName>
</protein>
<dbReference type="GO" id="GO:0016491">
    <property type="term" value="F:oxidoreductase activity"/>
    <property type="evidence" value="ECO:0007669"/>
    <property type="project" value="UniProtKB-ARBA"/>
</dbReference>
<dbReference type="Pfam" id="PF13187">
    <property type="entry name" value="Fer4_9"/>
    <property type="match status" value="1"/>
</dbReference>
<gene>
    <name evidence="2" type="ORF">E7Z73_10770</name>
</gene>
<dbReference type="Proteomes" id="UP000762703">
    <property type="component" value="Unassembled WGS sequence"/>
</dbReference>
<dbReference type="SUPFAM" id="SSF51430">
    <property type="entry name" value="NAD(P)-linked oxidoreductase"/>
    <property type="match status" value="1"/>
</dbReference>
<dbReference type="InterPro" id="IPR017900">
    <property type="entry name" value="4Fe4S_Fe_S_CS"/>
</dbReference>
<reference evidence="2" key="1">
    <citation type="submission" date="2019-04" db="EMBL/GenBank/DDBJ databases">
        <title>Evolution of Biomass-Degrading Anaerobic Consortia Revealed by Metagenomics.</title>
        <authorList>
            <person name="Peng X."/>
        </authorList>
    </citation>
    <scope>NUCLEOTIDE SEQUENCE</scope>
    <source>
        <strain evidence="2">SIG12</strain>
    </source>
</reference>
<dbReference type="Gene3D" id="3.20.20.100">
    <property type="entry name" value="NADP-dependent oxidoreductase domain"/>
    <property type="match status" value="1"/>
</dbReference>
<dbReference type="InterPro" id="IPR036812">
    <property type="entry name" value="NAD(P)_OxRdtase_dom_sf"/>
</dbReference>
<dbReference type="Gene3D" id="3.30.70.20">
    <property type="match status" value="1"/>
</dbReference>
<dbReference type="InterPro" id="IPR023210">
    <property type="entry name" value="NADP_OxRdtase_dom"/>
</dbReference>
<evidence type="ECO:0000259" key="1">
    <source>
        <dbReference type="PROSITE" id="PS51379"/>
    </source>
</evidence>
<feature type="domain" description="4Fe-4S ferredoxin-type" evidence="1">
    <location>
        <begin position="334"/>
        <end position="366"/>
    </location>
</feature>
<dbReference type="PROSITE" id="PS00198">
    <property type="entry name" value="4FE4S_FER_1"/>
    <property type="match status" value="1"/>
</dbReference>
<dbReference type="PANTHER" id="PTHR43312">
    <property type="entry name" value="D-THREO-ALDOSE 1-DEHYDROGENASE"/>
    <property type="match status" value="1"/>
</dbReference>
<feature type="domain" description="4Fe-4S ferredoxin-type" evidence="1">
    <location>
        <begin position="276"/>
        <end position="307"/>
    </location>
</feature>
<accession>A0A8T3VNE6</accession>
<dbReference type="InterPro" id="IPR017896">
    <property type="entry name" value="4Fe4S_Fe-S-bd"/>
</dbReference>
<proteinExistence type="predicted"/>
<dbReference type="PROSITE" id="PS51379">
    <property type="entry name" value="4FE4S_FER_2"/>
    <property type="match status" value="2"/>
</dbReference>
<dbReference type="AlphaFoldDB" id="A0A8T3VNE6"/>
<comment type="caution">
    <text evidence="2">The sequence shown here is derived from an EMBL/GenBank/DDBJ whole genome shotgun (WGS) entry which is preliminary data.</text>
</comment>
<dbReference type="Pfam" id="PF00248">
    <property type="entry name" value="Aldo_ket_red"/>
    <property type="match status" value="1"/>
</dbReference>
<evidence type="ECO:0000313" key="3">
    <source>
        <dbReference type="Proteomes" id="UP000762703"/>
    </source>
</evidence>
<sequence>MKKLAFGMMRLPLLDENKEEDVDFEQVNEMADLFMENGFTFFDTAYPYHMGNSEVALRKAVVERYPRDSYVVVDKLPLFSITSEGQLEPIFSEQLKRTGVDYFDYYLMHNVSGFSEPGFLDVDSFSFANEKKAEGKIKHLGLSTHANAEYLDNILTLHPEMEFVLLQINYLDWENDGVESRKCYEVACKHKKPVWVMEPFKGGFLADIPQEAEKLMKDYNPDASIVSWALRFVASLDNVSMILTGASSLKQLEENIDDFNNFTPLNDEEYEIIDKVREIINSNITVECTKCKYCLDACPEEINIPKLFDLYNNEKIQDLGNWTAVGNAYVNYSKLPGVGLASDCTECEACIEECPQHINIPEVMKDVAKTFEVDYYGFTD</sequence>
<dbReference type="RefSeq" id="WP_303737858.1">
    <property type="nucleotide sequence ID" value="NZ_SUTE01000093.1"/>
</dbReference>
<dbReference type="SUPFAM" id="SSF54862">
    <property type="entry name" value="4Fe-4S ferredoxins"/>
    <property type="match status" value="1"/>
</dbReference>
<evidence type="ECO:0000313" key="2">
    <source>
        <dbReference type="EMBL" id="MBE6506190.1"/>
    </source>
</evidence>
<name>A0A8T3VNE6_9EURY</name>
<dbReference type="PANTHER" id="PTHR43312:SF2">
    <property type="entry name" value="OXIDOREDUCTASE"/>
    <property type="match status" value="1"/>
</dbReference>
<dbReference type="InterPro" id="IPR053135">
    <property type="entry name" value="AKR2_Oxidoreductase"/>
</dbReference>
<dbReference type="CDD" id="cd19096">
    <property type="entry name" value="AKR_Fe-S_oxidoreductase"/>
    <property type="match status" value="1"/>
</dbReference>
<organism evidence="2 3">
    <name type="scientific">Methanobrevibacter millerae</name>
    <dbReference type="NCBI Taxonomy" id="230361"/>
    <lineage>
        <taxon>Archaea</taxon>
        <taxon>Methanobacteriati</taxon>
        <taxon>Methanobacteriota</taxon>
        <taxon>Methanomada group</taxon>
        <taxon>Methanobacteria</taxon>
        <taxon>Methanobacteriales</taxon>
        <taxon>Methanobacteriaceae</taxon>
        <taxon>Methanobrevibacter</taxon>
    </lineage>
</organism>
<dbReference type="EMBL" id="SUTE01000093">
    <property type="protein sequence ID" value="MBE6506190.1"/>
    <property type="molecule type" value="Genomic_DNA"/>
</dbReference>